<feature type="compositionally biased region" description="Polar residues" evidence="1">
    <location>
        <begin position="1"/>
        <end position="10"/>
    </location>
</feature>
<name>A0A8B9IVN9_9PSIT</name>
<sequence>MSPKKQQQPAGGSKKADHKKKKIIEDRTFDLKNKKGANRQKFIKAVTHQVKFGQQNPRQAAQSESKKELG</sequence>
<feature type="compositionally biased region" description="Basic and acidic residues" evidence="1">
    <location>
        <begin position="23"/>
        <end position="32"/>
    </location>
</feature>
<feature type="region of interest" description="Disordered" evidence="1">
    <location>
        <begin position="49"/>
        <end position="70"/>
    </location>
</feature>
<dbReference type="Ensembl" id="ENSACOT00000009776.1">
    <property type="protein sequence ID" value="ENSACOP00000009450.1"/>
    <property type="gene ID" value="ENSACOG00000006604.1"/>
</dbReference>
<dbReference type="GO" id="GO:0005829">
    <property type="term" value="C:cytosol"/>
    <property type="evidence" value="ECO:0007669"/>
    <property type="project" value="TreeGrafter"/>
</dbReference>
<feature type="compositionally biased region" description="Polar residues" evidence="1">
    <location>
        <begin position="52"/>
        <end position="63"/>
    </location>
</feature>
<dbReference type="GO" id="GO:0003729">
    <property type="term" value="F:mRNA binding"/>
    <property type="evidence" value="ECO:0007669"/>
    <property type="project" value="TreeGrafter"/>
</dbReference>
<accession>A0A8B9IVN9</accession>
<dbReference type="GO" id="GO:0002181">
    <property type="term" value="P:cytoplasmic translation"/>
    <property type="evidence" value="ECO:0007669"/>
    <property type="project" value="TreeGrafter"/>
</dbReference>
<dbReference type="Proteomes" id="UP000694522">
    <property type="component" value="Unplaced"/>
</dbReference>
<feature type="region of interest" description="Disordered" evidence="1">
    <location>
        <begin position="1"/>
        <end position="32"/>
    </location>
</feature>
<evidence type="ECO:0000313" key="3">
    <source>
        <dbReference type="Proteomes" id="UP000694522"/>
    </source>
</evidence>
<protein>
    <submittedName>
        <fullName evidence="2">Uncharacterized protein</fullName>
    </submittedName>
</protein>
<evidence type="ECO:0000313" key="2">
    <source>
        <dbReference type="Ensembl" id="ENSACOP00000009450.1"/>
    </source>
</evidence>
<reference evidence="2" key="2">
    <citation type="submission" date="2025-09" db="UniProtKB">
        <authorList>
            <consortium name="Ensembl"/>
        </authorList>
    </citation>
    <scope>IDENTIFICATION</scope>
</reference>
<organism evidence="2 3">
    <name type="scientific">Amazona collaria</name>
    <name type="common">yellow-billed parrot</name>
    <dbReference type="NCBI Taxonomy" id="241587"/>
    <lineage>
        <taxon>Eukaryota</taxon>
        <taxon>Metazoa</taxon>
        <taxon>Chordata</taxon>
        <taxon>Craniata</taxon>
        <taxon>Vertebrata</taxon>
        <taxon>Euteleostomi</taxon>
        <taxon>Archelosauria</taxon>
        <taxon>Archosauria</taxon>
        <taxon>Dinosauria</taxon>
        <taxon>Saurischia</taxon>
        <taxon>Theropoda</taxon>
        <taxon>Coelurosauria</taxon>
        <taxon>Aves</taxon>
        <taxon>Neognathae</taxon>
        <taxon>Neoaves</taxon>
        <taxon>Telluraves</taxon>
        <taxon>Australaves</taxon>
        <taxon>Psittaciformes</taxon>
        <taxon>Psittacidae</taxon>
        <taxon>Amazona</taxon>
    </lineage>
</organism>
<keyword evidence="3" id="KW-1185">Reference proteome</keyword>
<reference evidence="2" key="1">
    <citation type="submission" date="2025-08" db="UniProtKB">
        <authorList>
            <consortium name="Ensembl"/>
        </authorList>
    </citation>
    <scope>IDENTIFICATION</scope>
</reference>
<dbReference type="AlphaFoldDB" id="A0A8B9IVN9"/>
<dbReference type="PANTHER" id="PTHR12681:SF0">
    <property type="entry name" value="ZINC FINGER CCCH DOMAIN-CONTAINING PROTEIN 15"/>
    <property type="match status" value="1"/>
</dbReference>
<proteinExistence type="predicted"/>
<evidence type="ECO:0000256" key="1">
    <source>
        <dbReference type="SAM" id="MobiDB-lite"/>
    </source>
</evidence>
<dbReference type="PANTHER" id="PTHR12681">
    <property type="entry name" value="ZINC FINGER-CONTAINING PROTEIN P48ZNF"/>
    <property type="match status" value="1"/>
</dbReference>